<protein>
    <submittedName>
        <fullName evidence="1">Uncharacterized protein</fullName>
    </submittedName>
</protein>
<dbReference type="EMBL" id="JACVVK020000188">
    <property type="protein sequence ID" value="KAK7485825.1"/>
    <property type="molecule type" value="Genomic_DNA"/>
</dbReference>
<comment type="caution">
    <text evidence="1">The sequence shown here is derived from an EMBL/GenBank/DDBJ whole genome shotgun (WGS) entry which is preliminary data.</text>
</comment>
<keyword evidence="2" id="KW-1185">Reference proteome</keyword>
<reference evidence="1 2" key="1">
    <citation type="journal article" date="2023" name="Sci. Data">
        <title>Genome assembly of the Korean intertidal mud-creeper Batillaria attramentaria.</title>
        <authorList>
            <person name="Patra A.K."/>
            <person name="Ho P.T."/>
            <person name="Jun S."/>
            <person name="Lee S.J."/>
            <person name="Kim Y."/>
            <person name="Won Y.J."/>
        </authorList>
    </citation>
    <scope>NUCLEOTIDE SEQUENCE [LARGE SCALE GENOMIC DNA]</scope>
    <source>
        <strain evidence="1">Wonlab-2016</strain>
    </source>
</reference>
<dbReference type="Proteomes" id="UP001519460">
    <property type="component" value="Unassembled WGS sequence"/>
</dbReference>
<sequence length="70" mass="7099">RRGQEATVGAELEWDHEPQVLSFLPFVPSTAPVSHAPTPAPAKAAANRVTVTGPQAGPVTPAAATTSTSP</sequence>
<feature type="non-terminal residue" evidence="1">
    <location>
        <position position="70"/>
    </location>
</feature>
<name>A0ABD0KFQ8_9CAEN</name>
<evidence type="ECO:0000313" key="2">
    <source>
        <dbReference type="Proteomes" id="UP001519460"/>
    </source>
</evidence>
<gene>
    <name evidence="1" type="ORF">BaRGS_00022925</name>
</gene>
<proteinExistence type="predicted"/>
<dbReference type="AlphaFoldDB" id="A0ABD0KFQ8"/>
<evidence type="ECO:0000313" key="1">
    <source>
        <dbReference type="EMBL" id="KAK7485825.1"/>
    </source>
</evidence>
<organism evidence="1 2">
    <name type="scientific">Batillaria attramentaria</name>
    <dbReference type="NCBI Taxonomy" id="370345"/>
    <lineage>
        <taxon>Eukaryota</taxon>
        <taxon>Metazoa</taxon>
        <taxon>Spiralia</taxon>
        <taxon>Lophotrochozoa</taxon>
        <taxon>Mollusca</taxon>
        <taxon>Gastropoda</taxon>
        <taxon>Caenogastropoda</taxon>
        <taxon>Sorbeoconcha</taxon>
        <taxon>Cerithioidea</taxon>
        <taxon>Batillariidae</taxon>
        <taxon>Batillaria</taxon>
    </lineage>
</organism>
<feature type="non-terminal residue" evidence="1">
    <location>
        <position position="1"/>
    </location>
</feature>
<accession>A0ABD0KFQ8</accession>